<comment type="caution">
    <text evidence="1">The sequence shown here is derived from an EMBL/GenBank/DDBJ whole genome shotgun (WGS) entry which is preliminary data.</text>
</comment>
<proteinExistence type="predicted"/>
<gene>
    <name evidence="1" type="ORF">SCAL_001579</name>
</gene>
<evidence type="ECO:0000313" key="2">
    <source>
        <dbReference type="Proteomes" id="UP000186940"/>
    </source>
</evidence>
<evidence type="ECO:0000313" key="1">
    <source>
        <dbReference type="EMBL" id="OFV67310.1"/>
    </source>
</evidence>
<sequence>MLEIMQIKKALLILILAIFSFSSCCIEEESGVPTEVPTPTPALTPQDTPLPTITPYSETSINFTAIGERVEEVRGLELKSEVPHRYIEKNELEERYNSTDDGDDRPDEILLKALFMVEEGDDLDQVEAAYKSSTIMAYYDIKEKEMVIVRGYEDELEKIYAHEYLHALQDQHFNLTAILNQSSFDQYMASKALVEGDARLFYDLYCGKTPSGITMGITRVYDDVTRRTLEEFRMFAQTKGKFFVTQLYTEGGGWEKVNDAYLNPPATCEMIMHPNKYSAGERGADMSVPETPLDGWQMTVEDTMGELFIRTMLDDYISSGNATIAAAGWGGDRLALYQNETDYLFIFNISWDSRKDADEFVEGYSEMMTALNRTDVIEERDPCRWVVDDGKAWITLVEFDDALNRTVIIGSSNQLALEEGMGVL</sequence>
<dbReference type="STRING" id="1838285.SCAL_001579"/>
<dbReference type="EMBL" id="LYOS01000005">
    <property type="protein sequence ID" value="OFV67310.1"/>
    <property type="molecule type" value="Genomic_DNA"/>
</dbReference>
<keyword evidence="2" id="KW-1185">Reference proteome</keyword>
<dbReference type="AlphaFoldDB" id="A0A1F2P7M8"/>
<accession>A0A1F2P7M8</accession>
<name>A0A1F2P7M8_9EURY</name>
<reference evidence="1" key="1">
    <citation type="submission" date="2016-05" db="EMBL/GenBank/DDBJ databases">
        <title>Microbial consortia oxidize butane by reversing methanogenesis.</title>
        <authorList>
            <person name="Laso-Perez R."/>
            <person name="Richter M."/>
            <person name="Wegener G."/>
            <person name="Musat F."/>
        </authorList>
    </citation>
    <scope>NUCLEOTIDE SEQUENCE [LARGE SCALE GENOMIC DNA]</scope>
    <source>
        <strain evidence="1">BOX2</strain>
    </source>
</reference>
<protein>
    <submittedName>
        <fullName evidence="1">Uncharacterized protein</fullName>
    </submittedName>
</protein>
<organism evidence="1 2">
    <name type="scientific">Candidatus Syntropharchaeum caldarium</name>
    <dbReference type="NCBI Taxonomy" id="1838285"/>
    <lineage>
        <taxon>Archaea</taxon>
        <taxon>Methanobacteriati</taxon>
        <taxon>Methanobacteriota</taxon>
        <taxon>Stenosarchaea group</taxon>
        <taxon>Methanomicrobia</taxon>
        <taxon>Methanosarcinales</taxon>
        <taxon>ANME-2 cluster</taxon>
        <taxon>Candidatus Syntropharchaeum</taxon>
    </lineage>
</organism>
<dbReference type="Proteomes" id="UP000186940">
    <property type="component" value="Unassembled WGS sequence"/>
</dbReference>